<organism evidence="3 4">
    <name type="scientific">Sporisorium graminicola</name>
    <dbReference type="NCBI Taxonomy" id="280036"/>
    <lineage>
        <taxon>Eukaryota</taxon>
        <taxon>Fungi</taxon>
        <taxon>Dikarya</taxon>
        <taxon>Basidiomycota</taxon>
        <taxon>Ustilaginomycotina</taxon>
        <taxon>Ustilaginomycetes</taxon>
        <taxon>Ustilaginales</taxon>
        <taxon>Ustilaginaceae</taxon>
        <taxon>Sporisorium</taxon>
    </lineage>
</organism>
<keyword evidence="4" id="KW-1185">Reference proteome</keyword>
<dbReference type="KEGG" id="sgra:EX895_002102"/>
<dbReference type="GO" id="GO:0036297">
    <property type="term" value="P:interstrand cross-link repair"/>
    <property type="evidence" value="ECO:0007669"/>
    <property type="project" value="TreeGrafter"/>
</dbReference>
<dbReference type="GeneID" id="40724997"/>
<dbReference type="PANTHER" id="PTHR14464">
    <property type="entry name" value="EXONUCLEASE V"/>
    <property type="match status" value="1"/>
</dbReference>
<reference evidence="3 4" key="1">
    <citation type="submission" date="2019-05" db="EMBL/GenBank/DDBJ databases">
        <title>Sporisorium graminicola CBS 10092 draft sequencing and annotation.</title>
        <authorList>
            <person name="Solano-Gonzalez S."/>
            <person name="Caddick M.X."/>
            <person name="Darby A."/>
        </authorList>
    </citation>
    <scope>NUCLEOTIDE SEQUENCE [LARGE SCALE GENOMIC DNA]</scope>
    <source>
        <strain evidence="3 4">CBS 10092</strain>
    </source>
</reference>
<dbReference type="EMBL" id="SRRM01000006">
    <property type="protein sequence ID" value="TKY88861.1"/>
    <property type="molecule type" value="Genomic_DNA"/>
</dbReference>
<feature type="compositionally biased region" description="Basic and acidic residues" evidence="2">
    <location>
        <begin position="187"/>
        <end position="207"/>
    </location>
</feature>
<feature type="region of interest" description="Disordered" evidence="2">
    <location>
        <begin position="187"/>
        <end position="256"/>
    </location>
</feature>
<feature type="compositionally biased region" description="Acidic residues" evidence="2">
    <location>
        <begin position="620"/>
        <end position="630"/>
    </location>
</feature>
<dbReference type="GO" id="GO:0005634">
    <property type="term" value="C:nucleus"/>
    <property type="evidence" value="ECO:0007669"/>
    <property type="project" value="TreeGrafter"/>
</dbReference>
<name>A0A4U7KW13_9BASI</name>
<evidence type="ECO:0000256" key="1">
    <source>
        <dbReference type="ARBA" id="ARBA00009797"/>
    </source>
</evidence>
<evidence type="ECO:0000313" key="3">
    <source>
        <dbReference type="EMBL" id="TKY88861.1"/>
    </source>
</evidence>
<feature type="compositionally biased region" description="Pro residues" evidence="2">
    <location>
        <begin position="241"/>
        <end position="252"/>
    </location>
</feature>
<dbReference type="OrthoDB" id="354769at2759"/>
<comment type="caution">
    <text evidence="3">The sequence shown here is derived from an EMBL/GenBank/DDBJ whole genome shotgun (WGS) entry which is preliminary data.</text>
</comment>
<feature type="compositionally biased region" description="Basic residues" evidence="2">
    <location>
        <begin position="416"/>
        <end position="427"/>
    </location>
</feature>
<sequence length="652" mass="72256">MTNTTASSSTSPHLRSSRRRVKPPPTSLPDHFARKGYLSVSDLVAPSWCEYNYQYGILSLSHLPPSQRPATITTEAGQTLAAAPQLVAQKESTLQAGKAVHTVLERQVAPVQVVVETETNEDAWALRLLNLWCDVQGLIQMRPGKGKGKGKERERDNACVREVPVYGWIHGVLVMGVIDEIEKRTVDTDTTEKEKGKTWASQEEWKKHQLRKTTTSPKKPKTSGDTSRPLTAFFGSSQPRSTPPTEPTPPESDPGWAYFLSDTKTRISSWLPAPEDQYSARMQCMTYKRLLDGLLLGSLSAKTPPSSSPTPFPTSFDTNATPMDWTHTFNALDLDPHQPLSASFLRDAQPLCESWGTDLALFVAQHDADVCTLHHVRLLLEAGLRALVEDAGRGGRSGIKAGVVQDALGLTYRRQVERRRGKRKKPPPSRISTAAKPNEVRQATLDNSGIAASGFETEHCALDDEQLPNPPQPTERNDEGQKQSLDALQGRNDTAQAIQQTLGPPPPTTPRRNPTSASTVEAAAIIGTVTFLHDPSALDTHLRETIRMWKGQRALVGVAPDQTRRCWTCEWMQGCEWRAEQARRHEARATPALPKVELDNELEHQARAVSTQHTQKVEEQEQEQEQEGDDFWSSLDYDAIQVRDAAGNVVAW</sequence>
<comment type="similarity">
    <text evidence="1">Belongs to the EXO5 family.</text>
</comment>
<dbReference type="GO" id="GO:0005739">
    <property type="term" value="C:mitochondrion"/>
    <property type="evidence" value="ECO:0007669"/>
    <property type="project" value="TreeGrafter"/>
</dbReference>
<evidence type="ECO:0000256" key="2">
    <source>
        <dbReference type="SAM" id="MobiDB-lite"/>
    </source>
</evidence>
<feature type="region of interest" description="Disordered" evidence="2">
    <location>
        <begin position="463"/>
        <end position="482"/>
    </location>
</feature>
<feature type="region of interest" description="Disordered" evidence="2">
    <location>
        <begin position="414"/>
        <end position="442"/>
    </location>
</feature>
<dbReference type="Proteomes" id="UP000306050">
    <property type="component" value="Chromosome SGRAM_13"/>
</dbReference>
<dbReference type="Pfam" id="PF09810">
    <property type="entry name" value="Exo5"/>
    <property type="match status" value="1"/>
</dbReference>
<dbReference type="PANTHER" id="PTHR14464:SF4">
    <property type="entry name" value="EXONUCLEASE V"/>
    <property type="match status" value="1"/>
</dbReference>
<protein>
    <recommendedName>
        <fullName evidence="5">Defects in morphology protein 1</fullName>
    </recommendedName>
</protein>
<dbReference type="InterPro" id="IPR019190">
    <property type="entry name" value="EXOV"/>
</dbReference>
<dbReference type="AlphaFoldDB" id="A0A4U7KW13"/>
<evidence type="ECO:0008006" key="5">
    <source>
        <dbReference type="Google" id="ProtNLM"/>
    </source>
</evidence>
<accession>A0A4U7KW13</accession>
<dbReference type="RefSeq" id="XP_029740846.1">
    <property type="nucleotide sequence ID" value="XM_029882701.1"/>
</dbReference>
<feature type="region of interest" description="Disordered" evidence="2">
    <location>
        <begin position="607"/>
        <end position="630"/>
    </location>
</feature>
<feature type="region of interest" description="Disordered" evidence="2">
    <location>
        <begin position="1"/>
        <end position="29"/>
    </location>
</feature>
<evidence type="ECO:0000313" key="4">
    <source>
        <dbReference type="Proteomes" id="UP000306050"/>
    </source>
</evidence>
<proteinExistence type="inferred from homology"/>
<gene>
    <name evidence="3" type="ORF">EX895_002102</name>
</gene>
<dbReference type="GO" id="GO:0045145">
    <property type="term" value="F:single-stranded DNA 5'-3' DNA exonuclease activity"/>
    <property type="evidence" value="ECO:0007669"/>
    <property type="project" value="InterPro"/>
</dbReference>